<dbReference type="Pfam" id="PF13021">
    <property type="entry name" value="DUF3885"/>
    <property type="match status" value="1"/>
</dbReference>
<dbReference type="EMBL" id="AODE01000011">
    <property type="protein sequence ID" value="EUJ31425.1"/>
    <property type="molecule type" value="Genomic_DNA"/>
</dbReference>
<evidence type="ECO:0000313" key="2">
    <source>
        <dbReference type="EMBL" id="EUJ31425.1"/>
    </source>
</evidence>
<dbReference type="InterPro" id="IPR024976">
    <property type="entry name" value="DUF3885"/>
</dbReference>
<evidence type="ECO:0000313" key="3">
    <source>
        <dbReference type="Proteomes" id="UP000019254"/>
    </source>
</evidence>
<feature type="domain" description="DUF3885" evidence="1">
    <location>
        <begin position="15"/>
        <end position="95"/>
    </location>
</feature>
<sequence>MKNKNLKYSLRMDSKERVILKCKIEDLRYIRMLQAILNVDLMRKPRLHGQCWFINTRTNIIFHAYDDRGLDIVGNESSSLRSLYEQYQDWILDYDREQIDNYFIE</sequence>
<comment type="caution">
    <text evidence="2">The sequence shown here is derived from an EMBL/GenBank/DDBJ whole genome shotgun (WGS) entry which is preliminary data.</text>
</comment>
<evidence type="ECO:0000259" key="1">
    <source>
        <dbReference type="Pfam" id="PF13021"/>
    </source>
</evidence>
<reference evidence="2 3" key="1">
    <citation type="journal article" date="2014" name="Int. J. Syst. Evol. Microbiol.">
        <title>Listeria floridensis sp. nov., Listeria aquatica sp. nov., Listeria cornellensis sp. nov., Listeria riparia sp. nov. and Listeria grandensis sp. nov., from agricultural and natural environments.</title>
        <authorList>
            <person name="den Bakker H.C."/>
            <person name="Warchocki S."/>
            <person name="Wright E.M."/>
            <person name="Allred A.F."/>
            <person name="Ahlstrom C."/>
            <person name="Manuel C.S."/>
            <person name="Stasiewicz M.J."/>
            <person name="Burrell A."/>
            <person name="Roof S."/>
            <person name="Strawn L."/>
            <person name="Fortes E.D."/>
            <person name="Nightingale K.K."/>
            <person name="Kephart D."/>
            <person name="Wiedmann M."/>
        </authorList>
    </citation>
    <scope>NUCLEOTIDE SEQUENCE [LARGE SCALE GENOMIC DNA]</scope>
    <source>
        <strain evidence="3">FSL F6-969</strain>
    </source>
</reference>
<organism evidence="2 3">
    <name type="scientific">Listeria cornellensis FSL F6-0969</name>
    <dbReference type="NCBI Taxonomy" id="1265820"/>
    <lineage>
        <taxon>Bacteria</taxon>
        <taxon>Bacillati</taxon>
        <taxon>Bacillota</taxon>
        <taxon>Bacilli</taxon>
        <taxon>Bacillales</taxon>
        <taxon>Listeriaceae</taxon>
        <taxon>Listeria</taxon>
    </lineage>
</organism>
<dbReference type="STRING" id="1265820.PCORN_05186"/>
<keyword evidence="3" id="KW-1185">Reference proteome</keyword>
<protein>
    <recommendedName>
        <fullName evidence="1">DUF3885 domain-containing protein</fullName>
    </recommendedName>
</protein>
<dbReference type="AlphaFoldDB" id="W7C2G8"/>
<accession>W7C2G8</accession>
<gene>
    <name evidence="2" type="ORF">PCORN_05186</name>
</gene>
<name>W7C2G8_9LIST</name>
<proteinExistence type="predicted"/>
<dbReference type="Proteomes" id="UP000019254">
    <property type="component" value="Unassembled WGS sequence"/>
</dbReference>